<evidence type="ECO:0000256" key="2">
    <source>
        <dbReference type="ARBA" id="ARBA00022475"/>
    </source>
</evidence>
<dbReference type="EMBL" id="CP011454">
    <property type="protein sequence ID" value="AMW05828.1"/>
    <property type="molecule type" value="Genomic_DNA"/>
</dbReference>
<dbReference type="Gene3D" id="1.20.81.30">
    <property type="entry name" value="Type II secretion system (T2SS), domain F"/>
    <property type="match status" value="1"/>
</dbReference>
<dbReference type="Proteomes" id="UP000076404">
    <property type="component" value="Chromosome"/>
</dbReference>
<keyword evidence="3 6" id="KW-0812">Transmembrane</keyword>
<evidence type="ECO:0000256" key="5">
    <source>
        <dbReference type="ARBA" id="ARBA00023136"/>
    </source>
</evidence>
<gene>
    <name evidence="8" type="ORF">GEMMAAP_15540</name>
</gene>
<evidence type="ECO:0000256" key="4">
    <source>
        <dbReference type="ARBA" id="ARBA00022989"/>
    </source>
</evidence>
<evidence type="ECO:0000313" key="8">
    <source>
        <dbReference type="EMBL" id="AMW05828.1"/>
    </source>
</evidence>
<keyword evidence="2" id="KW-1003">Cell membrane</keyword>
<evidence type="ECO:0000256" key="3">
    <source>
        <dbReference type="ARBA" id="ARBA00022692"/>
    </source>
</evidence>
<feature type="transmembrane region" description="Helical" evidence="6">
    <location>
        <begin position="293"/>
        <end position="312"/>
    </location>
</feature>
<dbReference type="eggNOG" id="COG4965">
    <property type="taxonomic scope" value="Bacteria"/>
</dbReference>
<dbReference type="OrthoDB" id="9803381at2"/>
<dbReference type="GO" id="GO:0005886">
    <property type="term" value="C:plasma membrane"/>
    <property type="evidence" value="ECO:0007669"/>
    <property type="project" value="UniProtKB-SubCell"/>
</dbReference>
<dbReference type="RefSeq" id="WP_026848456.1">
    <property type="nucleotide sequence ID" value="NZ_CP011454.1"/>
</dbReference>
<evidence type="ECO:0000256" key="1">
    <source>
        <dbReference type="ARBA" id="ARBA00004651"/>
    </source>
</evidence>
<keyword evidence="5 6" id="KW-0472">Membrane</keyword>
<evidence type="ECO:0000259" key="7">
    <source>
        <dbReference type="Pfam" id="PF00482"/>
    </source>
</evidence>
<dbReference type="PANTHER" id="PTHR35007:SF1">
    <property type="entry name" value="PILUS ASSEMBLY PROTEIN"/>
    <property type="match status" value="1"/>
</dbReference>
<evidence type="ECO:0000313" key="9">
    <source>
        <dbReference type="Proteomes" id="UP000076404"/>
    </source>
</evidence>
<comment type="subcellular location">
    <subcellularLocation>
        <location evidence="1">Cell membrane</location>
        <topology evidence="1">Multi-pass membrane protein</topology>
    </subcellularLocation>
</comment>
<feature type="transmembrane region" description="Helical" evidence="6">
    <location>
        <begin position="6"/>
        <end position="24"/>
    </location>
</feature>
<evidence type="ECO:0000256" key="6">
    <source>
        <dbReference type="SAM" id="Phobius"/>
    </source>
</evidence>
<reference evidence="8 9" key="2">
    <citation type="journal article" date="2016" name="Environ. Microbiol. Rep.">
        <title>Metagenomic evidence for the presence of phototrophic Gemmatimonadetes bacteria in diverse environments.</title>
        <authorList>
            <person name="Zeng Y."/>
            <person name="Baumbach J."/>
            <person name="Barbosa E.G."/>
            <person name="Azevedo V."/>
            <person name="Zhang C."/>
            <person name="Koblizek M."/>
        </authorList>
    </citation>
    <scope>NUCLEOTIDE SEQUENCE [LARGE SCALE GENOMIC DNA]</scope>
    <source>
        <strain evidence="8 9">AP64</strain>
    </source>
</reference>
<dbReference type="STRING" id="1379270.GEMMAAP_15540"/>
<dbReference type="InterPro" id="IPR018076">
    <property type="entry name" value="T2SS_GspF_dom"/>
</dbReference>
<accession>A0A143BLE6</accession>
<dbReference type="InterPro" id="IPR042094">
    <property type="entry name" value="T2SS_GspF_sf"/>
</dbReference>
<dbReference type="KEGG" id="gph:GEMMAAP_15540"/>
<dbReference type="AlphaFoldDB" id="A0A143BLE6"/>
<proteinExistence type="predicted"/>
<protein>
    <recommendedName>
        <fullName evidence="7">Type II secretion system protein GspF domain-containing protein</fullName>
    </recommendedName>
</protein>
<name>A0A143BLE6_9BACT</name>
<keyword evidence="4 6" id="KW-1133">Transmembrane helix</keyword>
<keyword evidence="9" id="KW-1185">Reference proteome</keyword>
<feature type="transmembrane region" description="Helical" evidence="6">
    <location>
        <begin position="263"/>
        <end position="281"/>
    </location>
</feature>
<dbReference type="Pfam" id="PF00482">
    <property type="entry name" value="T2SSF"/>
    <property type="match status" value="1"/>
</dbReference>
<dbReference type="PANTHER" id="PTHR35007">
    <property type="entry name" value="INTEGRAL MEMBRANE PROTEIN-RELATED"/>
    <property type="match status" value="1"/>
</dbReference>
<reference evidence="8 9" key="1">
    <citation type="journal article" date="2014" name="Proc. Natl. Acad. Sci. U.S.A.">
        <title>Functional type 2 photosynthetic reaction centers found in the rare bacterial phylum Gemmatimonadetes.</title>
        <authorList>
            <person name="Zeng Y."/>
            <person name="Feng F."/>
            <person name="Medova H."/>
            <person name="Dean J."/>
            <person name="Koblizek M."/>
        </authorList>
    </citation>
    <scope>NUCLEOTIDE SEQUENCE [LARGE SCALE GENOMIC DNA]</scope>
    <source>
        <strain evidence="8 9">AP64</strain>
    </source>
</reference>
<organism evidence="8 9">
    <name type="scientific">Gemmatimonas phototrophica</name>
    <dbReference type="NCBI Taxonomy" id="1379270"/>
    <lineage>
        <taxon>Bacteria</taxon>
        <taxon>Pseudomonadati</taxon>
        <taxon>Gemmatimonadota</taxon>
        <taxon>Gemmatimonadia</taxon>
        <taxon>Gemmatimonadales</taxon>
        <taxon>Gemmatimonadaceae</taxon>
        <taxon>Gemmatimonas</taxon>
    </lineage>
</organism>
<feature type="domain" description="Type II secretion system protein GspF" evidence="7">
    <location>
        <begin position="153"/>
        <end position="277"/>
    </location>
</feature>
<sequence>MTALVLVSVFLGALLLVVGAFVFINRRRLSAADAARIRVGDSGGILRSETPLSILKDERVSDLATLNQLLSGRGFTILLEKELTHAGSRQKPGEFILFTVLAGMMGLTIAQFFLGALIGLVIALVSASIPWLLLKRKQGIRRRKFEVGFPDALDLMTNALRAGYSLQAAMEFVGRESPAPLRQEFLRFYDEQRLGVDVRTALMAMQERIGTEEARLFVTSLVIQRETGGNLVELLTNIGNLIRERLKFQANLETLTAEPKMSARVLAGMPFVMFFAVYSINPQYMQPLINEPIGKLVMLYALISVIVGYFIMSRIADVDM</sequence>
<feature type="transmembrane region" description="Helical" evidence="6">
    <location>
        <begin position="116"/>
        <end position="134"/>
    </location>
</feature>